<dbReference type="KEGG" id="pgut:117654656"/>
<dbReference type="InParanoid" id="A0A6P9AIZ4"/>
<sequence>MATDIKNNGFEDDSTTEHILVDQSSLPPIVAEYDKNLGEMNEQLKYCQMQMKEMRLKLEQVIKENERLHEELKEAVEKQLEALPSGSVSRDATFMDENLIRNLQEQLQLANKEKEHVLELWQMVSQELERLQQIYQEHMTEAQIHIVERQKQKDQLTSFQQLTKQLHLTNEKTESINQVFLKTVTEQNVELEQLRKQQRQSKLDLRTTVAKADEMMRFIDDLRSQINRKEEEVLAAREKEEASDKRLQELQASIKQLETRLCVATKDSKQLRSERTNLEKTIQELQTKCVNIEEEKYDAVGKVRDSMQLIEEANLQKSQAMLSEKQKEEEIENMKQAVSQLLQDAALRTRKEVENERKRYNIQISRLTEELTALQMECGEKQSQLERAIREKQAVEEELEKVYREGRGNEADYRKLEELYQRCLNAERRKDDLHLSLQTAQNKIKQLELKYEEERCRCQENMCKLQSILDSEREKCGAISEERLKLQQGNEQLQKEMENLKKLTMEAQHTAKLKISTMENEHLLKEHGFEIQLKEMEDVNQNSVTELRRLLMAQQKATNRWKEETKKITEITESRINSLKTELSRQKLHTQDLFYQLERANEKVIESEKLMREYQEKVNRLQSRLNQAEERATTATQQLSAITLQKKKAAYLIEQKEIMNKEVGQEEREIS</sequence>
<dbReference type="RefSeq" id="XP_034257349.1">
    <property type="nucleotide sequence ID" value="XM_034401458.2"/>
</dbReference>
<keyword evidence="3" id="KW-0407">Ion channel</keyword>
<feature type="coiled-coil region" evidence="1">
    <location>
        <begin position="51"/>
        <end position="120"/>
    </location>
</feature>
<organism evidence="2 3">
    <name type="scientific">Pantherophis guttatus</name>
    <name type="common">Corn snake</name>
    <name type="synonym">Elaphe guttata</name>
    <dbReference type="NCBI Taxonomy" id="94885"/>
    <lineage>
        <taxon>Eukaryota</taxon>
        <taxon>Metazoa</taxon>
        <taxon>Chordata</taxon>
        <taxon>Craniata</taxon>
        <taxon>Vertebrata</taxon>
        <taxon>Euteleostomi</taxon>
        <taxon>Lepidosauria</taxon>
        <taxon>Squamata</taxon>
        <taxon>Bifurcata</taxon>
        <taxon>Unidentata</taxon>
        <taxon>Episquamata</taxon>
        <taxon>Toxicofera</taxon>
        <taxon>Serpentes</taxon>
        <taxon>Colubroidea</taxon>
        <taxon>Colubridae</taxon>
        <taxon>Colubrinae</taxon>
        <taxon>Pantherophis</taxon>
    </lineage>
</organism>
<dbReference type="GO" id="GO:0005814">
    <property type="term" value="C:centriole"/>
    <property type="evidence" value="ECO:0007669"/>
    <property type="project" value="TreeGrafter"/>
</dbReference>
<protein>
    <submittedName>
        <fullName evidence="3">Sodium channel and clathrin linker 1 isoform X1</fullName>
    </submittedName>
</protein>
<keyword evidence="3" id="KW-0813">Transport</keyword>
<keyword evidence="1" id="KW-0175">Coiled coil</keyword>
<dbReference type="AlphaFoldDB" id="A0A6P9AIZ4"/>
<dbReference type="CTD" id="132320"/>
<reference evidence="3" key="1">
    <citation type="submission" date="2025-08" db="UniProtKB">
        <authorList>
            <consortium name="RefSeq"/>
        </authorList>
    </citation>
    <scope>IDENTIFICATION</scope>
    <source>
        <tissue evidence="3">Blood</tissue>
    </source>
</reference>
<dbReference type="GeneID" id="117654656"/>
<dbReference type="PANTHER" id="PTHR35970">
    <property type="entry name" value="SODIUM CHANNEL AND CLATHRIN LINKER 1"/>
    <property type="match status" value="1"/>
</dbReference>
<dbReference type="InterPro" id="IPR038911">
    <property type="entry name" value="SCLT1"/>
</dbReference>
<dbReference type="GO" id="GO:0034220">
    <property type="term" value="P:monoatomic ion transmembrane transport"/>
    <property type="evidence" value="ECO:0007669"/>
    <property type="project" value="UniProtKB-KW"/>
</dbReference>
<accession>A0A6P9AIZ4</accession>
<evidence type="ECO:0000256" key="1">
    <source>
        <dbReference type="SAM" id="Coils"/>
    </source>
</evidence>
<keyword evidence="2" id="KW-1185">Reference proteome</keyword>
<gene>
    <name evidence="3" type="primary">SCLT1</name>
</gene>
<dbReference type="PANTHER" id="PTHR35970:SF1">
    <property type="entry name" value="SODIUM CHANNEL AND CLATHRIN LINKER 1"/>
    <property type="match status" value="1"/>
</dbReference>
<feature type="coiled-coil region" evidence="1">
    <location>
        <begin position="181"/>
        <end position="510"/>
    </location>
</feature>
<keyword evidence="3" id="KW-0406">Ion transport</keyword>
<dbReference type="GO" id="GO:0045162">
    <property type="term" value="P:clustering of voltage-gated sodium channels"/>
    <property type="evidence" value="ECO:0007669"/>
    <property type="project" value="InterPro"/>
</dbReference>
<name>A0A6P9AIZ4_PANGU</name>
<dbReference type="Proteomes" id="UP001652622">
    <property type="component" value="Unplaced"/>
</dbReference>
<dbReference type="GO" id="GO:0060271">
    <property type="term" value="P:cilium assembly"/>
    <property type="evidence" value="ECO:0007669"/>
    <property type="project" value="TreeGrafter"/>
</dbReference>
<proteinExistence type="predicted"/>
<dbReference type="OMA" id="RIHLEEC"/>
<feature type="coiled-coil region" evidence="1">
    <location>
        <begin position="597"/>
        <end position="645"/>
    </location>
</feature>
<evidence type="ECO:0000313" key="3">
    <source>
        <dbReference type="RefSeq" id="XP_034257349.1"/>
    </source>
</evidence>
<dbReference type="OrthoDB" id="551053at2759"/>
<evidence type="ECO:0000313" key="2">
    <source>
        <dbReference type="Proteomes" id="UP001652622"/>
    </source>
</evidence>